<keyword evidence="3 8" id="KW-1003">Cell membrane</keyword>
<dbReference type="InterPro" id="IPR051088">
    <property type="entry name" value="PTS_Sugar-EIIC/EIIB"/>
</dbReference>
<dbReference type="PANTHER" id="PTHR33989:SF4">
    <property type="entry name" value="PTS SYSTEM N,N'-DIACETYLCHITOBIOSE-SPECIFIC EIIC COMPONENT"/>
    <property type="match status" value="1"/>
</dbReference>
<dbReference type="AlphaFoldDB" id="A0A1V4STJ5"/>
<evidence type="ECO:0000256" key="1">
    <source>
        <dbReference type="ARBA" id="ARBA00004651"/>
    </source>
</evidence>
<feature type="transmembrane region" description="Helical" evidence="9">
    <location>
        <begin position="355"/>
        <end position="375"/>
    </location>
</feature>
<feature type="transmembrane region" description="Helical" evidence="9">
    <location>
        <begin position="395"/>
        <end position="423"/>
    </location>
</feature>
<feature type="transmembrane region" description="Helical" evidence="9">
    <location>
        <begin position="76"/>
        <end position="97"/>
    </location>
</feature>
<keyword evidence="6 9" id="KW-1133">Transmembrane helix</keyword>
<comment type="caution">
    <text evidence="11">The sequence shown here is derived from an EMBL/GenBank/DDBJ whole genome shotgun (WGS) entry which is preliminary data.</text>
</comment>
<keyword evidence="7 8" id="KW-0472">Membrane</keyword>
<name>A0A1V4STJ5_9CLOT</name>
<dbReference type="GO" id="GO:0009401">
    <property type="term" value="P:phosphoenolpyruvate-dependent sugar phosphotransferase system"/>
    <property type="evidence" value="ECO:0007669"/>
    <property type="project" value="InterPro"/>
</dbReference>
<dbReference type="InterPro" id="IPR004501">
    <property type="entry name" value="PTS_EIIC_3"/>
</dbReference>
<evidence type="ECO:0000256" key="2">
    <source>
        <dbReference type="ARBA" id="ARBA00022448"/>
    </source>
</evidence>
<dbReference type="PIRSF" id="PIRSF006351">
    <property type="entry name" value="PTS_EIIC-Cellobiose"/>
    <property type="match status" value="1"/>
</dbReference>
<comment type="subcellular location">
    <subcellularLocation>
        <location evidence="1">Cell membrane</location>
        <topology evidence="1">Multi-pass membrane protein</topology>
    </subcellularLocation>
</comment>
<evidence type="ECO:0000256" key="7">
    <source>
        <dbReference type="ARBA" id="ARBA00023136"/>
    </source>
</evidence>
<dbReference type="PROSITE" id="PS51105">
    <property type="entry name" value="PTS_EIIC_TYPE_3"/>
    <property type="match status" value="1"/>
</dbReference>
<evidence type="ECO:0000256" key="8">
    <source>
        <dbReference type="PIRNR" id="PIRNR006351"/>
    </source>
</evidence>
<dbReference type="Proteomes" id="UP000191448">
    <property type="component" value="Unassembled WGS sequence"/>
</dbReference>
<feature type="transmembrane region" description="Helical" evidence="9">
    <location>
        <begin position="109"/>
        <end position="127"/>
    </location>
</feature>
<dbReference type="InterPro" id="IPR004796">
    <property type="entry name" value="PTS_IIC_cello"/>
</dbReference>
<protein>
    <recommendedName>
        <fullName evidence="8">Permease IIC component</fullName>
    </recommendedName>
</protein>
<dbReference type="GO" id="GO:0008982">
    <property type="term" value="F:protein-N(PI)-phosphohistidine-sugar phosphotransferase activity"/>
    <property type="evidence" value="ECO:0007669"/>
    <property type="project" value="UniProtKB-UniRule"/>
</dbReference>
<evidence type="ECO:0000256" key="3">
    <source>
        <dbReference type="ARBA" id="ARBA00022475"/>
    </source>
</evidence>
<dbReference type="EMBL" id="LTAY01000053">
    <property type="protein sequence ID" value="OPX47209.1"/>
    <property type="molecule type" value="Genomic_DNA"/>
</dbReference>
<proteinExistence type="predicted"/>
<dbReference type="PANTHER" id="PTHR33989">
    <property type="match status" value="1"/>
</dbReference>
<evidence type="ECO:0000313" key="12">
    <source>
        <dbReference type="Proteomes" id="UP000191448"/>
    </source>
</evidence>
<evidence type="ECO:0000259" key="10">
    <source>
        <dbReference type="PROSITE" id="PS51105"/>
    </source>
</evidence>
<dbReference type="Pfam" id="PF02378">
    <property type="entry name" value="PTS_EIIC"/>
    <property type="match status" value="1"/>
</dbReference>
<accession>A0A1V4STJ5</accession>
<feature type="domain" description="PTS EIIC type-3" evidence="10">
    <location>
        <begin position="8"/>
        <end position="425"/>
    </location>
</feature>
<gene>
    <name evidence="11" type="primary">licC_3</name>
    <name evidence="11" type="ORF">CLTHE_20930</name>
</gene>
<evidence type="ECO:0000256" key="4">
    <source>
        <dbReference type="ARBA" id="ARBA00022597"/>
    </source>
</evidence>
<dbReference type="NCBIfam" id="TIGR00410">
    <property type="entry name" value="lacE"/>
    <property type="match status" value="1"/>
</dbReference>
<feature type="transmembrane region" description="Helical" evidence="9">
    <location>
        <begin position="32"/>
        <end position="56"/>
    </location>
</feature>
<dbReference type="InterPro" id="IPR003352">
    <property type="entry name" value="PTS_EIIC"/>
</dbReference>
<evidence type="ECO:0000256" key="5">
    <source>
        <dbReference type="ARBA" id="ARBA00022692"/>
    </source>
</evidence>
<sequence length="444" mass="47156">MNNVIAYMEEKIMPKVSKIGNQRHLIAIRDGFLAMIALTMVASIATLINNIPIGPVQNFLKNNAFGQQVSELCQNISWGAFSFMALFACMAIAHSLWTSYENKGFEGGLVAAAVFLAVSKQTVLYTPPGSKDAIEVTGGLAASNFGATALFTGIIIAIVAVELLRYLSNVDWLEIKLPDMVPPAVARSFKTMLPGILTITALVAACLALRAATGQYLPDLITKVIQAPIQSVTDSLATAIFYPLLVCGLWALGLHGTNVTDGIAVPIFTSLSAHNMQLAEQGATTGYNVINGPFFYSFVWLGGAGATLGLLLAILIAGKRARKRYGAITSLSLPPGVFNINEPVIFGLPVVLNPIIAIPFIIIPVVLSVISYLAISSGLVHPVIVQSIPWTTPPIMSGFLATGHLSGAILSGVNLILATVLYLPFINLSIRLEEKQNAALENEA</sequence>
<dbReference type="GO" id="GO:1902815">
    <property type="term" value="P:N,N'-diacetylchitobiose import"/>
    <property type="evidence" value="ECO:0007669"/>
    <property type="project" value="TreeGrafter"/>
</dbReference>
<keyword evidence="5 9" id="KW-0812">Transmembrane</keyword>
<evidence type="ECO:0000313" key="11">
    <source>
        <dbReference type="EMBL" id="OPX47209.1"/>
    </source>
</evidence>
<dbReference type="GO" id="GO:0005886">
    <property type="term" value="C:plasma membrane"/>
    <property type="evidence" value="ECO:0007669"/>
    <property type="project" value="UniProtKB-SubCell"/>
</dbReference>
<evidence type="ECO:0000256" key="6">
    <source>
        <dbReference type="ARBA" id="ARBA00022989"/>
    </source>
</evidence>
<organism evidence="11 12">
    <name type="scientific">Clostridium thermobutyricum DSM 4928</name>
    <dbReference type="NCBI Taxonomy" id="1121339"/>
    <lineage>
        <taxon>Bacteria</taxon>
        <taxon>Bacillati</taxon>
        <taxon>Bacillota</taxon>
        <taxon>Clostridia</taxon>
        <taxon>Eubacteriales</taxon>
        <taxon>Clostridiaceae</taxon>
        <taxon>Clostridium</taxon>
    </lineage>
</organism>
<keyword evidence="4 8" id="KW-0762">Sugar transport</keyword>
<feature type="transmembrane region" description="Helical" evidence="9">
    <location>
        <begin position="147"/>
        <end position="168"/>
    </location>
</feature>
<feature type="transmembrane region" description="Helical" evidence="9">
    <location>
        <begin position="189"/>
        <end position="212"/>
    </location>
</feature>
<dbReference type="RefSeq" id="WP_158082715.1">
    <property type="nucleotide sequence ID" value="NZ_LTAY01000053.1"/>
</dbReference>
<feature type="transmembrane region" description="Helical" evidence="9">
    <location>
        <begin position="294"/>
        <end position="317"/>
    </location>
</feature>
<comment type="function">
    <text evidence="8">The phosphoenolpyruvate-dependent sugar phosphotransferase system (PTS), a major carbohydrate active -transport system, catalyzes the phosphorylation of incoming sugar substrates concomitant with their translocation across the cell membrane.</text>
</comment>
<keyword evidence="2 8" id="KW-0813">Transport</keyword>
<dbReference type="OrthoDB" id="1641940at2"/>
<evidence type="ECO:0000256" key="9">
    <source>
        <dbReference type="SAM" id="Phobius"/>
    </source>
</evidence>
<reference evidence="11 12" key="1">
    <citation type="submission" date="2016-02" db="EMBL/GenBank/DDBJ databases">
        <title>Genome sequence of Clostridium thermobutyricum DSM 4928.</title>
        <authorList>
            <person name="Poehlein A."/>
            <person name="Daniel R."/>
        </authorList>
    </citation>
    <scope>NUCLEOTIDE SEQUENCE [LARGE SCALE GENOMIC DNA]</scope>
    <source>
        <strain evidence="11 12">DSM 4928</strain>
    </source>
</reference>